<gene>
    <name evidence="1" type="ORF">ACFFV7_03425</name>
</gene>
<dbReference type="RefSeq" id="WP_229823164.1">
    <property type="nucleotide sequence ID" value="NZ_BMRC01000001.1"/>
</dbReference>
<name>A0ABV5I6R9_9ACTN</name>
<reference evidence="1 2" key="1">
    <citation type="submission" date="2024-09" db="EMBL/GenBank/DDBJ databases">
        <authorList>
            <person name="Sun Q."/>
            <person name="Mori K."/>
        </authorList>
    </citation>
    <scope>NUCLEOTIDE SEQUENCE [LARGE SCALE GENOMIC DNA]</scope>
    <source>
        <strain evidence="1 2">CCM 3426</strain>
    </source>
</reference>
<comment type="caution">
    <text evidence="1">The sequence shown here is derived from an EMBL/GenBank/DDBJ whole genome shotgun (WGS) entry which is preliminary data.</text>
</comment>
<dbReference type="Proteomes" id="UP001589647">
    <property type="component" value="Unassembled WGS sequence"/>
</dbReference>
<protein>
    <submittedName>
        <fullName evidence="1">Uncharacterized protein</fullName>
    </submittedName>
</protein>
<accession>A0ABV5I6R9</accession>
<proteinExistence type="predicted"/>
<sequence>MVRDAAAGDADITVGLLSPDLFLVMTRECGWPPAQWEDWSADQLSHALLPS</sequence>
<organism evidence="1 2">
    <name type="scientific">Nonomuraea spiralis</name>
    <dbReference type="NCBI Taxonomy" id="46182"/>
    <lineage>
        <taxon>Bacteria</taxon>
        <taxon>Bacillati</taxon>
        <taxon>Actinomycetota</taxon>
        <taxon>Actinomycetes</taxon>
        <taxon>Streptosporangiales</taxon>
        <taxon>Streptosporangiaceae</taxon>
        <taxon>Nonomuraea</taxon>
    </lineage>
</organism>
<keyword evidence="2" id="KW-1185">Reference proteome</keyword>
<evidence type="ECO:0000313" key="1">
    <source>
        <dbReference type="EMBL" id="MFB9200232.1"/>
    </source>
</evidence>
<dbReference type="EMBL" id="JBHMEI010000001">
    <property type="protein sequence ID" value="MFB9200232.1"/>
    <property type="molecule type" value="Genomic_DNA"/>
</dbReference>
<evidence type="ECO:0000313" key="2">
    <source>
        <dbReference type="Proteomes" id="UP001589647"/>
    </source>
</evidence>